<protein>
    <recommendedName>
        <fullName evidence="5">Secretion system C-terminal sorting domain-containing protein</fullName>
    </recommendedName>
</protein>
<evidence type="ECO:0000256" key="2">
    <source>
        <dbReference type="ARBA" id="ARBA00022729"/>
    </source>
</evidence>
<dbReference type="GO" id="GO:0035591">
    <property type="term" value="F:signaling adaptor activity"/>
    <property type="evidence" value="ECO:0007669"/>
    <property type="project" value="TreeGrafter"/>
</dbReference>
<reference evidence="6" key="2">
    <citation type="submission" date="2020-09" db="EMBL/GenBank/DDBJ databases">
        <authorList>
            <person name="Sun Q."/>
            <person name="Zhou Y."/>
        </authorList>
    </citation>
    <scope>NUCLEOTIDE SEQUENCE</scope>
    <source>
        <strain evidence="6">CGMCC 1.12924</strain>
    </source>
</reference>
<dbReference type="InterPro" id="IPR025875">
    <property type="entry name" value="Leu-rich_rpt_4"/>
</dbReference>
<feature type="chain" id="PRO_5035304333" description="Secretion system C-terminal sorting domain-containing protein" evidence="4">
    <location>
        <begin position="19"/>
        <end position="423"/>
    </location>
</feature>
<accession>A0A8J2V9N1</accession>
<feature type="domain" description="Secretion system C-terminal sorting" evidence="5">
    <location>
        <begin position="353"/>
        <end position="413"/>
    </location>
</feature>
<comment type="caution">
    <text evidence="6">The sequence shown here is derived from an EMBL/GenBank/DDBJ whole genome shotgun (WGS) entry which is preliminary data.</text>
</comment>
<dbReference type="RefSeq" id="WP_188440282.1">
    <property type="nucleotide sequence ID" value="NZ_BMGK01000004.1"/>
</dbReference>
<dbReference type="EMBL" id="BMGK01000004">
    <property type="protein sequence ID" value="GGD88594.1"/>
    <property type="molecule type" value="Genomic_DNA"/>
</dbReference>
<evidence type="ECO:0000259" key="5">
    <source>
        <dbReference type="Pfam" id="PF18962"/>
    </source>
</evidence>
<feature type="signal peptide" evidence="4">
    <location>
        <begin position="1"/>
        <end position="18"/>
    </location>
</feature>
<sequence>MKFSFTLILLLFSILNYSQNVSIPDAVFLEKLIAQGVDTNEDGVIQLNEALAVTHLNVNSIGSEVKIENMEGIQHFTNLVELRCANNLITSLDVTALTNLEFLHCNNNQITSLNITGLSQLTMLWARSNTLAEIDLSGLDNIWWIWVSNNNLNQIDLTGLNSLEAFEIANNLLSIIDFNPTPNLNYINVSGNSLTAIDFTPTLNLNYINVSSNFLSEIEVNHLTELESLDCHNNQIEEISISNLINLHSLYIGDNLIEEIDGSQNPDFIEIHCQSNPNLTYINMKNGAISSADPDMLYFGFSFYDTPELTFICMDAGEEYALSESGYNPNNVTISTTDCTMAISDVNLNSLTIYPNPVENDFHITKPEDVSHFVVLDISGKILFETSLYETAQKKIKNLKTGVYFLLLNDVSNNLNHFRFIKK</sequence>
<keyword evidence="2 4" id="KW-0732">Signal</keyword>
<organism evidence="6 7">
    <name type="scientific">Planktosalinus lacus</name>
    <dbReference type="NCBI Taxonomy" id="1526573"/>
    <lineage>
        <taxon>Bacteria</taxon>
        <taxon>Pseudomonadati</taxon>
        <taxon>Bacteroidota</taxon>
        <taxon>Flavobacteriia</taxon>
        <taxon>Flavobacteriales</taxon>
        <taxon>Flavobacteriaceae</taxon>
        <taxon>Planktosalinus</taxon>
    </lineage>
</organism>
<dbReference type="SUPFAM" id="SSF52058">
    <property type="entry name" value="L domain-like"/>
    <property type="match status" value="1"/>
</dbReference>
<dbReference type="Pfam" id="PF18962">
    <property type="entry name" value="Por_Secre_tail"/>
    <property type="match status" value="1"/>
</dbReference>
<name>A0A8J2V9N1_9FLAO</name>
<dbReference type="Proteomes" id="UP000652231">
    <property type="component" value="Unassembled WGS sequence"/>
</dbReference>
<dbReference type="NCBIfam" id="TIGR04183">
    <property type="entry name" value="Por_Secre_tail"/>
    <property type="match status" value="1"/>
</dbReference>
<dbReference type="Pfam" id="PF12799">
    <property type="entry name" value="LRR_4"/>
    <property type="match status" value="2"/>
</dbReference>
<dbReference type="InterPro" id="IPR052574">
    <property type="entry name" value="CDIRP"/>
</dbReference>
<dbReference type="InterPro" id="IPR026444">
    <property type="entry name" value="Secre_tail"/>
</dbReference>
<proteinExistence type="predicted"/>
<dbReference type="InterPro" id="IPR032675">
    <property type="entry name" value="LRR_dom_sf"/>
</dbReference>
<gene>
    <name evidence="6" type="ORF">GCM10011312_10610</name>
</gene>
<keyword evidence="3" id="KW-0677">Repeat</keyword>
<evidence type="ECO:0000313" key="6">
    <source>
        <dbReference type="EMBL" id="GGD88594.1"/>
    </source>
</evidence>
<evidence type="ECO:0000256" key="1">
    <source>
        <dbReference type="ARBA" id="ARBA00022614"/>
    </source>
</evidence>
<evidence type="ECO:0000313" key="7">
    <source>
        <dbReference type="Proteomes" id="UP000652231"/>
    </source>
</evidence>
<dbReference type="PANTHER" id="PTHR47566:SF1">
    <property type="entry name" value="PROTEIN NUD1"/>
    <property type="match status" value="1"/>
</dbReference>
<evidence type="ECO:0000256" key="4">
    <source>
        <dbReference type="SAM" id="SignalP"/>
    </source>
</evidence>
<keyword evidence="1" id="KW-0433">Leucine-rich repeat</keyword>
<reference evidence="6" key="1">
    <citation type="journal article" date="2014" name="Int. J. Syst. Evol. Microbiol.">
        <title>Complete genome sequence of Corynebacterium casei LMG S-19264T (=DSM 44701T), isolated from a smear-ripened cheese.</title>
        <authorList>
            <consortium name="US DOE Joint Genome Institute (JGI-PGF)"/>
            <person name="Walter F."/>
            <person name="Albersmeier A."/>
            <person name="Kalinowski J."/>
            <person name="Ruckert C."/>
        </authorList>
    </citation>
    <scope>NUCLEOTIDE SEQUENCE</scope>
    <source>
        <strain evidence="6">CGMCC 1.12924</strain>
    </source>
</reference>
<evidence type="ECO:0000256" key="3">
    <source>
        <dbReference type="ARBA" id="ARBA00022737"/>
    </source>
</evidence>
<keyword evidence="7" id="KW-1185">Reference proteome</keyword>
<dbReference type="PANTHER" id="PTHR47566">
    <property type="match status" value="1"/>
</dbReference>
<dbReference type="Gene3D" id="3.80.10.10">
    <property type="entry name" value="Ribonuclease Inhibitor"/>
    <property type="match status" value="1"/>
</dbReference>
<dbReference type="AlphaFoldDB" id="A0A8J2V9N1"/>